<feature type="coiled-coil region" evidence="2">
    <location>
        <begin position="189"/>
        <end position="216"/>
    </location>
</feature>
<feature type="compositionally biased region" description="Polar residues" evidence="3">
    <location>
        <begin position="339"/>
        <end position="351"/>
    </location>
</feature>
<keyword evidence="1" id="KW-0862">Zinc</keyword>
<name>F8QBA7_SERL3</name>
<dbReference type="OrthoDB" id="6105938at2759"/>
<evidence type="ECO:0000313" key="6">
    <source>
        <dbReference type="Proteomes" id="UP000008063"/>
    </source>
</evidence>
<feature type="region of interest" description="Disordered" evidence="3">
    <location>
        <begin position="288"/>
        <end position="411"/>
    </location>
</feature>
<keyword evidence="2" id="KW-0175">Coiled coil</keyword>
<reference evidence="6" key="1">
    <citation type="journal article" date="2011" name="Science">
        <title>The plant cell wall-decomposing machinery underlies the functional diversity of forest fungi.</title>
        <authorList>
            <person name="Eastwood D.C."/>
            <person name="Floudas D."/>
            <person name="Binder M."/>
            <person name="Majcherczyk A."/>
            <person name="Schneider P."/>
            <person name="Aerts A."/>
            <person name="Asiegbu F.O."/>
            <person name="Baker S.E."/>
            <person name="Barry K."/>
            <person name="Bendiksby M."/>
            <person name="Blumentritt M."/>
            <person name="Coutinho P.M."/>
            <person name="Cullen D."/>
            <person name="de Vries R.P."/>
            <person name="Gathman A."/>
            <person name="Goodell B."/>
            <person name="Henrissat B."/>
            <person name="Ihrmark K."/>
            <person name="Kauserud H."/>
            <person name="Kohler A."/>
            <person name="LaButti K."/>
            <person name="Lapidus A."/>
            <person name="Lavin J.L."/>
            <person name="Lee Y.-H."/>
            <person name="Lindquist E."/>
            <person name="Lilly W."/>
            <person name="Lucas S."/>
            <person name="Morin E."/>
            <person name="Murat C."/>
            <person name="Oguiza J.A."/>
            <person name="Park J."/>
            <person name="Pisabarro A.G."/>
            <person name="Riley R."/>
            <person name="Rosling A."/>
            <person name="Salamov A."/>
            <person name="Schmidt O."/>
            <person name="Schmutz J."/>
            <person name="Skrede I."/>
            <person name="Stenlid J."/>
            <person name="Wiebenga A."/>
            <person name="Xie X."/>
            <person name="Kuees U."/>
            <person name="Hibbett D.S."/>
            <person name="Hoffmeister D."/>
            <person name="Hoegberg N."/>
            <person name="Martin F."/>
            <person name="Grigoriev I.V."/>
            <person name="Watkinson S.C."/>
        </authorList>
    </citation>
    <scope>NUCLEOTIDE SEQUENCE [LARGE SCALE GENOMIC DNA]</scope>
    <source>
        <strain evidence="6">strain S7.3</strain>
    </source>
</reference>
<dbReference type="Gene3D" id="3.30.40.10">
    <property type="entry name" value="Zinc/RING finger domain, C3HC4 (zinc finger)"/>
    <property type="match status" value="1"/>
</dbReference>
<protein>
    <recommendedName>
        <fullName evidence="4">RING-type domain-containing protein</fullName>
    </recommendedName>
</protein>
<evidence type="ECO:0000256" key="1">
    <source>
        <dbReference type="PROSITE-ProRule" id="PRU00175"/>
    </source>
</evidence>
<organism evidence="6">
    <name type="scientific">Serpula lacrymans var. lacrymans (strain S7.3)</name>
    <name type="common">Dry rot fungus</name>
    <dbReference type="NCBI Taxonomy" id="936435"/>
    <lineage>
        <taxon>Eukaryota</taxon>
        <taxon>Fungi</taxon>
        <taxon>Dikarya</taxon>
        <taxon>Basidiomycota</taxon>
        <taxon>Agaricomycotina</taxon>
        <taxon>Agaricomycetes</taxon>
        <taxon>Agaricomycetidae</taxon>
        <taxon>Boletales</taxon>
        <taxon>Coniophorineae</taxon>
        <taxon>Serpulaceae</taxon>
        <taxon>Serpula</taxon>
    </lineage>
</organism>
<dbReference type="InterPro" id="IPR013083">
    <property type="entry name" value="Znf_RING/FYVE/PHD"/>
</dbReference>
<feature type="compositionally biased region" description="Low complexity" evidence="3">
    <location>
        <begin position="383"/>
        <end position="404"/>
    </location>
</feature>
<dbReference type="InParanoid" id="F8QBA7"/>
<dbReference type="AlphaFoldDB" id="F8QBA7"/>
<dbReference type="HOGENOM" id="CLU_045015_0_0_1"/>
<gene>
    <name evidence="5" type="ORF">SERLA73DRAFT_188424</name>
</gene>
<dbReference type="GO" id="GO:0008270">
    <property type="term" value="F:zinc ion binding"/>
    <property type="evidence" value="ECO:0007669"/>
    <property type="project" value="UniProtKB-KW"/>
</dbReference>
<proteinExistence type="predicted"/>
<dbReference type="eggNOG" id="ENOG502SHEW">
    <property type="taxonomic scope" value="Eukaryota"/>
</dbReference>
<evidence type="ECO:0000256" key="3">
    <source>
        <dbReference type="SAM" id="MobiDB-lite"/>
    </source>
</evidence>
<dbReference type="Proteomes" id="UP000008063">
    <property type="component" value="Unassembled WGS sequence"/>
</dbReference>
<evidence type="ECO:0000256" key="2">
    <source>
        <dbReference type="SAM" id="Coils"/>
    </source>
</evidence>
<feature type="compositionally biased region" description="Basic and acidic residues" evidence="3">
    <location>
        <begin position="352"/>
        <end position="365"/>
    </location>
</feature>
<keyword evidence="6" id="KW-1185">Reference proteome</keyword>
<evidence type="ECO:0000313" key="5">
    <source>
        <dbReference type="EMBL" id="EGN94493.1"/>
    </source>
</evidence>
<dbReference type="InterPro" id="IPR001841">
    <property type="entry name" value="Znf_RING"/>
</dbReference>
<dbReference type="SUPFAM" id="SSF57850">
    <property type="entry name" value="RING/U-box"/>
    <property type="match status" value="1"/>
</dbReference>
<keyword evidence="1" id="KW-0479">Metal-binding</keyword>
<dbReference type="OMA" id="LCLNCCN"/>
<accession>F8QBA7</accession>
<dbReference type="EMBL" id="GL945488">
    <property type="protein sequence ID" value="EGN94493.1"/>
    <property type="molecule type" value="Genomic_DNA"/>
</dbReference>
<keyword evidence="1" id="KW-0863">Zinc-finger</keyword>
<dbReference type="STRING" id="936435.F8QBA7"/>
<dbReference type="PROSITE" id="PS50089">
    <property type="entry name" value="ZF_RING_2"/>
    <property type="match status" value="1"/>
</dbReference>
<feature type="domain" description="RING-type" evidence="4">
    <location>
        <begin position="10"/>
        <end position="56"/>
    </location>
</feature>
<sequence>MLTLSPGSVCDVCAEEYGPHCLPHSIPCGHVLCSGCCNTIVEKTSPRLTPVCPFCREQFTSDTVRLIRIDFPSNARAAPRRRGVPIEAHDQSSDFGARKEERFLLMEASCSRVRAEARRLEDKVAKVAAKKCSVEEVTTLHKELQEWLTSEVKSDDQLSSLSLSAALLRAILMNHFAHSEATKMAKTTEANLKAKLDDAEMEVSKLEAEVSKQRTLYTQKVQECQSLRAEISRFNLKSTVAAHLPARPSSAAPMMAGERRQSISSASTASLYGANNQSPLSRLNPVHMRSASASMSRPTTPAIRPHTPATVRPETPVSPLYRATSPPPPLPSKPRTYSISSHVSPQKMTRSYSDEKEKEKTHERWLPSVDIAYSPPSSKSMNYSLPAGYSSSSASARPSVAHRSTLSTNAA</sequence>
<evidence type="ECO:0000259" key="4">
    <source>
        <dbReference type="PROSITE" id="PS50089"/>
    </source>
</evidence>